<dbReference type="Proteomes" id="UP001055125">
    <property type="component" value="Unassembled WGS sequence"/>
</dbReference>
<proteinExistence type="predicted"/>
<reference evidence="1" key="1">
    <citation type="journal article" date="2021" name="Front. Microbiol.">
        <title>Comprehensive Comparative Genomics and Phenotyping of Methylobacterium Species.</title>
        <authorList>
            <person name="Alessa O."/>
            <person name="Ogura Y."/>
            <person name="Fujitani Y."/>
            <person name="Takami H."/>
            <person name="Hayashi T."/>
            <person name="Sahin N."/>
            <person name="Tani A."/>
        </authorList>
    </citation>
    <scope>NUCLEOTIDE SEQUENCE</scope>
    <source>
        <strain evidence="1">DSM 19015</strain>
    </source>
</reference>
<gene>
    <name evidence="1" type="ORF">OCOJLMKI_0966</name>
</gene>
<accession>A0ABQ4RU68</accession>
<organism evidence="1 2">
    <name type="scientific">Methylobacterium iners</name>
    <dbReference type="NCBI Taxonomy" id="418707"/>
    <lineage>
        <taxon>Bacteria</taxon>
        <taxon>Pseudomonadati</taxon>
        <taxon>Pseudomonadota</taxon>
        <taxon>Alphaproteobacteria</taxon>
        <taxon>Hyphomicrobiales</taxon>
        <taxon>Methylobacteriaceae</taxon>
        <taxon>Methylobacterium</taxon>
    </lineage>
</organism>
<keyword evidence="2" id="KW-1185">Reference proteome</keyword>
<evidence type="ECO:0000313" key="1">
    <source>
        <dbReference type="EMBL" id="GJD93769.1"/>
    </source>
</evidence>
<sequence>MECYQGLVDVALLTIDRANVISLTRDFDLRQTGLSAARAPSGFSPARENRLGL</sequence>
<reference evidence="1" key="2">
    <citation type="submission" date="2021-08" db="EMBL/GenBank/DDBJ databases">
        <authorList>
            <person name="Tani A."/>
            <person name="Ola A."/>
            <person name="Ogura Y."/>
            <person name="Katsura K."/>
            <person name="Hayashi T."/>
        </authorList>
    </citation>
    <scope>NUCLEOTIDE SEQUENCE</scope>
    <source>
        <strain evidence="1">DSM 19015</strain>
    </source>
</reference>
<comment type="caution">
    <text evidence="1">The sequence shown here is derived from an EMBL/GenBank/DDBJ whole genome shotgun (WGS) entry which is preliminary data.</text>
</comment>
<evidence type="ECO:0000313" key="2">
    <source>
        <dbReference type="Proteomes" id="UP001055125"/>
    </source>
</evidence>
<dbReference type="EMBL" id="BPQP01000014">
    <property type="protein sequence ID" value="GJD93769.1"/>
    <property type="molecule type" value="Genomic_DNA"/>
</dbReference>
<protein>
    <submittedName>
        <fullName evidence="1">Uncharacterized protein</fullName>
    </submittedName>
</protein>
<name>A0ABQ4RU68_9HYPH</name>